<reference evidence="3" key="1">
    <citation type="submission" date="2013-05" db="EMBL/GenBank/DDBJ databases">
        <title>The Genome sequence of Mucor circinelloides f. circinelloides 1006PhL.</title>
        <authorList>
            <consortium name="The Broad Institute Genomics Platform"/>
            <person name="Cuomo C."/>
            <person name="Earl A."/>
            <person name="Findley K."/>
            <person name="Lee S.C."/>
            <person name="Walker B."/>
            <person name="Young S."/>
            <person name="Zeng Q."/>
            <person name="Gargeya S."/>
            <person name="Fitzgerald M."/>
            <person name="Haas B."/>
            <person name="Abouelleil A."/>
            <person name="Allen A.W."/>
            <person name="Alvarado L."/>
            <person name="Arachchi H.M."/>
            <person name="Berlin A.M."/>
            <person name="Chapman S.B."/>
            <person name="Gainer-Dewar J."/>
            <person name="Goldberg J."/>
            <person name="Griggs A."/>
            <person name="Gujja S."/>
            <person name="Hansen M."/>
            <person name="Howarth C."/>
            <person name="Imamovic A."/>
            <person name="Ireland A."/>
            <person name="Larimer J."/>
            <person name="McCowan C."/>
            <person name="Murphy C."/>
            <person name="Pearson M."/>
            <person name="Poon T.W."/>
            <person name="Priest M."/>
            <person name="Roberts A."/>
            <person name="Saif S."/>
            <person name="Shea T."/>
            <person name="Sisk P."/>
            <person name="Sykes S."/>
            <person name="Wortman J."/>
            <person name="Nusbaum C."/>
            <person name="Birren B."/>
        </authorList>
    </citation>
    <scope>NUCLEOTIDE SEQUENCE [LARGE SCALE GENOMIC DNA]</scope>
    <source>
        <strain evidence="3">1006PhL</strain>
    </source>
</reference>
<dbReference type="InParanoid" id="S2JWE1"/>
<keyword evidence="1" id="KW-0472">Membrane</keyword>
<protein>
    <submittedName>
        <fullName evidence="2">Uncharacterized protein</fullName>
    </submittedName>
</protein>
<dbReference type="VEuPathDB" id="FungiDB:HMPREF1544_06044"/>
<evidence type="ECO:0000313" key="2">
    <source>
        <dbReference type="EMBL" id="EPB87118.1"/>
    </source>
</evidence>
<sequence>FHDFSFYFVRSGVAASVIVFITLANIWRSHFRTVFDRTPFTTAAVLAGIRLDILKRIDEDDVHTIL</sequence>
<feature type="non-terminal residue" evidence="2">
    <location>
        <position position="1"/>
    </location>
</feature>
<feature type="transmembrane region" description="Helical" evidence="1">
    <location>
        <begin position="6"/>
        <end position="27"/>
    </location>
</feature>
<dbReference type="EMBL" id="KE123974">
    <property type="protein sequence ID" value="EPB87118.1"/>
    <property type="molecule type" value="Genomic_DNA"/>
</dbReference>
<evidence type="ECO:0000256" key="1">
    <source>
        <dbReference type="SAM" id="Phobius"/>
    </source>
</evidence>
<name>S2JWE1_MUCC1</name>
<keyword evidence="1" id="KW-0812">Transmembrane</keyword>
<gene>
    <name evidence="2" type="ORF">HMPREF1544_06044</name>
</gene>
<dbReference type="OrthoDB" id="2279975at2759"/>
<evidence type="ECO:0000313" key="3">
    <source>
        <dbReference type="Proteomes" id="UP000014254"/>
    </source>
</evidence>
<organism evidence="2 3">
    <name type="scientific">Mucor circinelloides f. circinelloides (strain 1006PhL)</name>
    <name type="common">Mucormycosis agent</name>
    <name type="synonym">Calyptromyces circinelloides</name>
    <dbReference type="NCBI Taxonomy" id="1220926"/>
    <lineage>
        <taxon>Eukaryota</taxon>
        <taxon>Fungi</taxon>
        <taxon>Fungi incertae sedis</taxon>
        <taxon>Mucoromycota</taxon>
        <taxon>Mucoromycotina</taxon>
        <taxon>Mucoromycetes</taxon>
        <taxon>Mucorales</taxon>
        <taxon>Mucorineae</taxon>
        <taxon>Mucoraceae</taxon>
        <taxon>Mucor</taxon>
    </lineage>
</organism>
<dbReference type="AlphaFoldDB" id="S2JWE1"/>
<accession>S2JWE1</accession>
<proteinExistence type="predicted"/>
<keyword evidence="1" id="KW-1133">Transmembrane helix</keyword>
<keyword evidence="3" id="KW-1185">Reference proteome</keyword>
<dbReference type="Proteomes" id="UP000014254">
    <property type="component" value="Unassembled WGS sequence"/>
</dbReference>